<accession>A0AA36H3U2</accession>
<dbReference type="Proteomes" id="UP001176961">
    <property type="component" value="Unassembled WGS sequence"/>
</dbReference>
<dbReference type="AlphaFoldDB" id="A0AA36H3U2"/>
<organism evidence="1 2">
    <name type="scientific">Cylicocyclus nassatus</name>
    <name type="common">Nematode worm</name>
    <dbReference type="NCBI Taxonomy" id="53992"/>
    <lineage>
        <taxon>Eukaryota</taxon>
        <taxon>Metazoa</taxon>
        <taxon>Ecdysozoa</taxon>
        <taxon>Nematoda</taxon>
        <taxon>Chromadorea</taxon>
        <taxon>Rhabditida</taxon>
        <taxon>Rhabditina</taxon>
        <taxon>Rhabditomorpha</taxon>
        <taxon>Strongyloidea</taxon>
        <taxon>Strongylidae</taxon>
        <taxon>Cylicocyclus</taxon>
    </lineage>
</organism>
<sequence length="77" mass="8950">MSGERKLLTMLRNTEIAANMLLKITSSILLAMNVSCRFRIFLTGRDISEQLQKRSEALQYFALAQHDHFGMHDLYFL</sequence>
<comment type="caution">
    <text evidence="1">The sequence shown here is derived from an EMBL/GenBank/DDBJ whole genome shotgun (WGS) entry which is preliminary data.</text>
</comment>
<evidence type="ECO:0000313" key="1">
    <source>
        <dbReference type="EMBL" id="CAJ0603053.1"/>
    </source>
</evidence>
<protein>
    <submittedName>
        <fullName evidence="1">Uncharacterized protein</fullName>
    </submittedName>
</protein>
<dbReference type="EMBL" id="CATQJL010000305">
    <property type="protein sequence ID" value="CAJ0603053.1"/>
    <property type="molecule type" value="Genomic_DNA"/>
</dbReference>
<proteinExistence type="predicted"/>
<gene>
    <name evidence="1" type="ORF">CYNAS_LOCUS15036</name>
</gene>
<reference evidence="1" key="1">
    <citation type="submission" date="2023-07" db="EMBL/GenBank/DDBJ databases">
        <authorList>
            <consortium name="CYATHOMIX"/>
        </authorList>
    </citation>
    <scope>NUCLEOTIDE SEQUENCE</scope>
    <source>
        <strain evidence="1">N/A</strain>
    </source>
</reference>
<evidence type="ECO:0000313" key="2">
    <source>
        <dbReference type="Proteomes" id="UP001176961"/>
    </source>
</evidence>
<name>A0AA36H3U2_CYLNA</name>
<keyword evidence="2" id="KW-1185">Reference proteome</keyword>